<sequence>MVQQDAPQAHPHAPTLPLVEPTLTGPSAPESQCERELAPWEAPAEEIQDAGEGLSVGVSWPTASGPRRGRGKYWLNQGPKLVRHQLLDHAWTLPPPLLSSASKARCTNISTEQS</sequence>
<gene>
    <name evidence="2" type="ORF">QO006_002906</name>
</gene>
<evidence type="ECO:0000256" key="1">
    <source>
        <dbReference type="SAM" id="MobiDB-lite"/>
    </source>
</evidence>
<organism evidence="2 3">
    <name type="scientific">Deinococcus enclensis</name>
    <dbReference type="NCBI Taxonomy" id="1049582"/>
    <lineage>
        <taxon>Bacteria</taxon>
        <taxon>Thermotogati</taxon>
        <taxon>Deinococcota</taxon>
        <taxon>Deinococci</taxon>
        <taxon>Deinococcales</taxon>
        <taxon>Deinococcaceae</taxon>
        <taxon>Deinococcus</taxon>
    </lineage>
</organism>
<feature type="region of interest" description="Disordered" evidence="1">
    <location>
        <begin position="1"/>
        <end position="71"/>
    </location>
</feature>
<name>A0ABT9MFT4_9DEIO</name>
<keyword evidence="3" id="KW-1185">Reference proteome</keyword>
<reference evidence="2 3" key="1">
    <citation type="submission" date="2023-07" db="EMBL/GenBank/DDBJ databases">
        <title>Genomic Encyclopedia of Type Strains, Phase IV (KMG-IV): sequencing the most valuable type-strain genomes for metagenomic binning, comparative biology and taxonomic classification.</title>
        <authorList>
            <person name="Goeker M."/>
        </authorList>
    </citation>
    <scope>NUCLEOTIDE SEQUENCE [LARGE SCALE GENOMIC DNA]</scope>
    <source>
        <strain evidence="2 3">NIO-1023</strain>
    </source>
</reference>
<comment type="caution">
    <text evidence="2">The sequence shown here is derived from an EMBL/GenBank/DDBJ whole genome shotgun (WGS) entry which is preliminary data.</text>
</comment>
<dbReference type="Proteomes" id="UP001232163">
    <property type="component" value="Unassembled WGS sequence"/>
</dbReference>
<evidence type="ECO:0000313" key="2">
    <source>
        <dbReference type="EMBL" id="MDP9765455.1"/>
    </source>
</evidence>
<accession>A0ABT9MFT4</accession>
<evidence type="ECO:0000313" key="3">
    <source>
        <dbReference type="Proteomes" id="UP001232163"/>
    </source>
</evidence>
<protein>
    <submittedName>
        <fullName evidence="2">Uncharacterized protein</fullName>
    </submittedName>
</protein>
<proteinExistence type="predicted"/>
<dbReference type="EMBL" id="JAURUR010000011">
    <property type="protein sequence ID" value="MDP9765455.1"/>
    <property type="molecule type" value="Genomic_DNA"/>
</dbReference>